<dbReference type="AlphaFoldDB" id="A0A0B4CY13"/>
<gene>
    <name evidence="2" type="ORF">RM52_11875</name>
</gene>
<comment type="caution">
    <text evidence="2">The sequence shown here is derived from an EMBL/GenBank/DDBJ whole genome shotgun (WGS) entry which is preliminary data.</text>
</comment>
<feature type="transmembrane region" description="Helical" evidence="1">
    <location>
        <begin position="55"/>
        <end position="75"/>
    </location>
</feature>
<dbReference type="EMBL" id="JWSZ01000014">
    <property type="protein sequence ID" value="KIC56960.1"/>
    <property type="molecule type" value="Genomic_DNA"/>
</dbReference>
<reference evidence="2 3" key="1">
    <citation type="submission" date="2014-12" db="EMBL/GenBank/DDBJ databases">
        <title>Genome sequencing of Microbacterium hominis TPW29.</title>
        <authorList>
            <person name="Tan P.W."/>
            <person name="Chan K.-G."/>
        </authorList>
    </citation>
    <scope>NUCLEOTIDE SEQUENCE [LARGE SCALE GENOMIC DNA]</scope>
    <source>
        <strain evidence="2 3">TPW29</strain>
    </source>
</reference>
<proteinExistence type="predicted"/>
<evidence type="ECO:0000313" key="2">
    <source>
        <dbReference type="EMBL" id="KIC56960.1"/>
    </source>
</evidence>
<keyword evidence="1" id="KW-0812">Transmembrane</keyword>
<evidence type="ECO:0000313" key="3">
    <source>
        <dbReference type="Proteomes" id="UP000031202"/>
    </source>
</evidence>
<dbReference type="RefSeq" id="WP_039416385.1">
    <property type="nucleotide sequence ID" value="NZ_JWSZ01000014.1"/>
</dbReference>
<accession>A0A0B4CY13</accession>
<feature type="transmembrane region" description="Helical" evidence="1">
    <location>
        <begin position="6"/>
        <end position="34"/>
    </location>
</feature>
<protein>
    <submittedName>
        <fullName evidence="2">Uncharacterized protein</fullName>
    </submittedName>
</protein>
<feature type="transmembrane region" description="Helical" evidence="1">
    <location>
        <begin position="87"/>
        <end position="106"/>
    </location>
</feature>
<keyword evidence="1" id="KW-0472">Membrane</keyword>
<evidence type="ECO:0000256" key="1">
    <source>
        <dbReference type="SAM" id="Phobius"/>
    </source>
</evidence>
<organism evidence="2 3">
    <name type="scientific">Microbacterium hominis</name>
    <dbReference type="NCBI Taxonomy" id="162426"/>
    <lineage>
        <taxon>Bacteria</taxon>
        <taxon>Bacillati</taxon>
        <taxon>Actinomycetota</taxon>
        <taxon>Actinomycetes</taxon>
        <taxon>Micrococcales</taxon>
        <taxon>Microbacteriaceae</taxon>
        <taxon>Microbacterium</taxon>
    </lineage>
</organism>
<sequence length="187" mass="20312">MVPSPVLLALVVAGVLLLLAALNGLLAAMSPAAAEWRDHRREVLFVVSERRWVRILLRSLSVVILIVGVISLVVVSSSTRTPQADPTGAAICTVLGSAGVFFVHVLGRWRLAVTPDTVWVFHMMGSPRRVPIADITRLETYASRYGGVQARVGKKKVFAASGSFRQYGRLLEHLRATAPAVYASWRG</sequence>
<dbReference type="Proteomes" id="UP000031202">
    <property type="component" value="Unassembled WGS sequence"/>
</dbReference>
<name>A0A0B4CY13_9MICO</name>
<keyword evidence="1" id="KW-1133">Transmembrane helix</keyword>